<evidence type="ECO:0008006" key="4">
    <source>
        <dbReference type="Google" id="ProtNLM"/>
    </source>
</evidence>
<evidence type="ECO:0000256" key="1">
    <source>
        <dbReference type="SAM" id="SignalP"/>
    </source>
</evidence>
<name>A0A9P8CHS4_9HELO</name>
<accession>A0A9P8CHS4</accession>
<evidence type="ECO:0000313" key="2">
    <source>
        <dbReference type="EMBL" id="KAG9247619.1"/>
    </source>
</evidence>
<proteinExistence type="predicted"/>
<organism evidence="2 3">
    <name type="scientific">Calycina marina</name>
    <dbReference type="NCBI Taxonomy" id="1763456"/>
    <lineage>
        <taxon>Eukaryota</taxon>
        <taxon>Fungi</taxon>
        <taxon>Dikarya</taxon>
        <taxon>Ascomycota</taxon>
        <taxon>Pezizomycotina</taxon>
        <taxon>Leotiomycetes</taxon>
        <taxon>Helotiales</taxon>
        <taxon>Pezizellaceae</taxon>
        <taxon>Calycina</taxon>
    </lineage>
</organism>
<comment type="caution">
    <text evidence="2">The sequence shown here is derived from an EMBL/GenBank/DDBJ whole genome shotgun (WGS) entry which is preliminary data.</text>
</comment>
<keyword evidence="3" id="KW-1185">Reference proteome</keyword>
<dbReference type="OrthoDB" id="5395704at2759"/>
<feature type="signal peptide" evidence="1">
    <location>
        <begin position="1"/>
        <end position="18"/>
    </location>
</feature>
<dbReference type="Proteomes" id="UP000887226">
    <property type="component" value="Unassembled WGS sequence"/>
</dbReference>
<evidence type="ECO:0000313" key="3">
    <source>
        <dbReference type="Proteomes" id="UP000887226"/>
    </source>
</evidence>
<dbReference type="EMBL" id="MU253767">
    <property type="protein sequence ID" value="KAG9247619.1"/>
    <property type="molecule type" value="Genomic_DNA"/>
</dbReference>
<sequence>MRFALLTIVLSYILMVQAALLPDFPSRVIPTTRMANLELHPFQISHFYSNSYKESGQSWNRTLTFLFTDPNANTSTICSASWTQTTRVTTPPTSYHSCYYNGNDEVFQWSFTAFKSLAQFSLVFRHAFKYPEYVSTHLHHVL</sequence>
<gene>
    <name evidence="2" type="ORF">BJ878DRAFT_156744</name>
</gene>
<reference evidence="2" key="1">
    <citation type="journal article" date="2021" name="IMA Fungus">
        <title>Genomic characterization of three marine fungi, including Emericellopsis atlantica sp. nov. with signatures of a generalist lifestyle and marine biomass degradation.</title>
        <authorList>
            <person name="Hagestad O.C."/>
            <person name="Hou L."/>
            <person name="Andersen J.H."/>
            <person name="Hansen E.H."/>
            <person name="Altermark B."/>
            <person name="Li C."/>
            <person name="Kuhnert E."/>
            <person name="Cox R.J."/>
            <person name="Crous P.W."/>
            <person name="Spatafora J.W."/>
            <person name="Lail K."/>
            <person name="Amirebrahimi M."/>
            <person name="Lipzen A."/>
            <person name="Pangilinan J."/>
            <person name="Andreopoulos W."/>
            <person name="Hayes R.D."/>
            <person name="Ng V."/>
            <person name="Grigoriev I.V."/>
            <person name="Jackson S.A."/>
            <person name="Sutton T.D.S."/>
            <person name="Dobson A.D.W."/>
            <person name="Rama T."/>
        </authorList>
    </citation>
    <scope>NUCLEOTIDE SEQUENCE</scope>
    <source>
        <strain evidence="2">TRa3180A</strain>
    </source>
</reference>
<feature type="chain" id="PRO_5040223685" description="AA1-like domain-containing protein" evidence="1">
    <location>
        <begin position="19"/>
        <end position="142"/>
    </location>
</feature>
<protein>
    <recommendedName>
        <fullName evidence="4">AA1-like domain-containing protein</fullName>
    </recommendedName>
</protein>
<dbReference type="AlphaFoldDB" id="A0A9P8CHS4"/>
<keyword evidence="1" id="KW-0732">Signal</keyword>